<keyword evidence="1" id="KW-0472">Membrane</keyword>
<protein>
    <recommendedName>
        <fullName evidence="4">DUF4350 domain-containing protein</fullName>
    </recommendedName>
</protein>
<gene>
    <name evidence="2" type="ordered locus">Palpr_2254</name>
</gene>
<proteinExistence type="predicted"/>
<keyword evidence="1" id="KW-1133">Transmembrane helix</keyword>
<dbReference type="EMBL" id="CP002345">
    <property type="protein sequence ID" value="ADQ80390.1"/>
    <property type="molecule type" value="Genomic_DNA"/>
</dbReference>
<feature type="transmembrane region" description="Helical" evidence="1">
    <location>
        <begin position="266"/>
        <end position="284"/>
    </location>
</feature>
<accession>E4T6P6</accession>
<dbReference type="RefSeq" id="WP_013445759.1">
    <property type="nucleotide sequence ID" value="NC_014734.1"/>
</dbReference>
<evidence type="ECO:0000313" key="3">
    <source>
        <dbReference type="Proteomes" id="UP000008718"/>
    </source>
</evidence>
<dbReference type="KEGG" id="ppn:Palpr_2254"/>
<evidence type="ECO:0008006" key="4">
    <source>
        <dbReference type="Google" id="ProtNLM"/>
    </source>
</evidence>
<keyword evidence="3" id="KW-1185">Reference proteome</keyword>
<dbReference type="OrthoDB" id="1111222at2"/>
<name>E4T6P6_PALPW</name>
<reference evidence="2 3" key="2">
    <citation type="journal article" date="2011" name="Stand. Genomic Sci.">
        <title>Complete genome sequence of Paludibacter propionicigenes type strain (WB4).</title>
        <authorList>
            <person name="Gronow S."/>
            <person name="Munk C."/>
            <person name="Lapidus A."/>
            <person name="Nolan M."/>
            <person name="Lucas S."/>
            <person name="Hammon N."/>
            <person name="Deshpande S."/>
            <person name="Cheng J.F."/>
            <person name="Tapia R."/>
            <person name="Han C."/>
            <person name="Goodwin L."/>
            <person name="Pitluck S."/>
            <person name="Liolios K."/>
            <person name="Ivanova N."/>
            <person name="Mavromatis K."/>
            <person name="Mikhailova N."/>
            <person name="Pati A."/>
            <person name="Chen A."/>
            <person name="Palaniappan K."/>
            <person name="Land M."/>
            <person name="Hauser L."/>
            <person name="Chang Y.J."/>
            <person name="Jeffries C.D."/>
            <person name="Brambilla E."/>
            <person name="Rohde M."/>
            <person name="Goker M."/>
            <person name="Detter J.C."/>
            <person name="Woyke T."/>
            <person name="Bristow J."/>
            <person name="Eisen J.A."/>
            <person name="Markowitz V."/>
            <person name="Hugenholtz P."/>
            <person name="Kyrpides N.C."/>
            <person name="Klenk H.P."/>
        </authorList>
    </citation>
    <scope>NUCLEOTIDE SEQUENCE [LARGE SCALE GENOMIC DNA]</scope>
    <source>
        <strain evidence="3">DSM 17365 / JCM 13257 / WB4</strain>
    </source>
</reference>
<sequence length="405" mass="47071">MDKTFKIYLAVLLGVILVVFFIQKSRPKPVDWTPTYSLDNKNPLDLYVFNHEVDKIVPKGQLKRVTETPYEYISKNKSKVNFLIIKQNAYDYIDSTLLKEVRNGCNLWISAENYVKSFTDTLKLQYADADPSISLRKIDSIKLSLCMSSWHAKTFYLRPVLNSFTFTKMDSSVTAILGTTQMPDNVVYPNFIRIKYGKGYIYLHNQPQVFTNVALLSDASSADYVAHIFSYITHDKPVVWFVKGQTRNTGEPINETILSVIFRYPALRATWLLFIYGMLLYILFNAKRRQRVVPVITPLKNTTVEFVQTIGNLYFLEGDIPNIVEKKIIYFLDRVRHRYYLDTTKMDDSFADKLHSKSGKDKALIESILLFINNFEKTKSARQTDLVKLNSLTEEFWKEENKTHN</sequence>
<evidence type="ECO:0000313" key="2">
    <source>
        <dbReference type="EMBL" id="ADQ80390.1"/>
    </source>
</evidence>
<dbReference type="Proteomes" id="UP000008718">
    <property type="component" value="Chromosome"/>
</dbReference>
<dbReference type="HOGENOM" id="CLU_036786_1_0_10"/>
<dbReference type="eggNOG" id="ENOG502Z8TX">
    <property type="taxonomic scope" value="Bacteria"/>
</dbReference>
<reference key="1">
    <citation type="submission" date="2010-11" db="EMBL/GenBank/DDBJ databases">
        <title>The complete genome of Paludibacter propionicigenes DSM 17365.</title>
        <authorList>
            <consortium name="US DOE Joint Genome Institute (JGI-PGF)"/>
            <person name="Lucas S."/>
            <person name="Copeland A."/>
            <person name="Lapidus A."/>
            <person name="Bruce D."/>
            <person name="Goodwin L."/>
            <person name="Pitluck S."/>
            <person name="Kyrpides N."/>
            <person name="Mavromatis K."/>
            <person name="Ivanova N."/>
            <person name="Munk A.C."/>
            <person name="Brettin T."/>
            <person name="Detter J.C."/>
            <person name="Han C."/>
            <person name="Tapia R."/>
            <person name="Land M."/>
            <person name="Hauser L."/>
            <person name="Markowitz V."/>
            <person name="Cheng J.-F."/>
            <person name="Hugenholtz P."/>
            <person name="Woyke T."/>
            <person name="Wu D."/>
            <person name="Gronow S."/>
            <person name="Wellnitz S."/>
            <person name="Brambilla E."/>
            <person name="Klenk H.-P."/>
            <person name="Eisen J.A."/>
        </authorList>
    </citation>
    <scope>NUCLEOTIDE SEQUENCE</scope>
    <source>
        <strain>WB4</strain>
    </source>
</reference>
<keyword evidence="1" id="KW-0812">Transmembrane</keyword>
<organism evidence="2 3">
    <name type="scientific">Paludibacter propionicigenes (strain DSM 17365 / JCM 13257 / WB4)</name>
    <dbReference type="NCBI Taxonomy" id="694427"/>
    <lineage>
        <taxon>Bacteria</taxon>
        <taxon>Pseudomonadati</taxon>
        <taxon>Bacteroidota</taxon>
        <taxon>Bacteroidia</taxon>
        <taxon>Bacteroidales</taxon>
        <taxon>Paludibacteraceae</taxon>
        <taxon>Paludibacter</taxon>
    </lineage>
</organism>
<evidence type="ECO:0000256" key="1">
    <source>
        <dbReference type="SAM" id="Phobius"/>
    </source>
</evidence>
<dbReference type="STRING" id="694427.Palpr_2254"/>
<dbReference type="AlphaFoldDB" id="E4T6P6"/>